<dbReference type="PIRSF" id="PIRSF017082">
    <property type="entry name" value="YflP"/>
    <property type="match status" value="1"/>
</dbReference>
<dbReference type="Gene3D" id="3.40.190.10">
    <property type="entry name" value="Periplasmic binding protein-like II"/>
    <property type="match status" value="1"/>
</dbReference>
<feature type="signal peptide" evidence="2">
    <location>
        <begin position="1"/>
        <end position="26"/>
    </location>
</feature>
<gene>
    <name evidence="3" type="ORF">SAMN05518846_103222</name>
</gene>
<dbReference type="SUPFAM" id="SSF53850">
    <property type="entry name" value="Periplasmic binding protein-like II"/>
    <property type="match status" value="1"/>
</dbReference>
<dbReference type="InterPro" id="IPR005064">
    <property type="entry name" value="BUG"/>
</dbReference>
<dbReference type="Proteomes" id="UP000198915">
    <property type="component" value="Unassembled WGS sequence"/>
</dbReference>
<sequence>MKKIAWGLIGLSIAFLVGCSAQGGQAGGQSGQAEAKKYPEKEITLVVPYAPGGASDSTARIIAKNMEEKLKVPIVTVNKTGGTGGVGMTFVQSSPNDGYTFGYVPVEMTMHKALGLSELEPSKFDLLGQATMIPAAITVPADAPYNTIEEFVEYAKQNQGKIKVGNSGVGSIWHIASTAFANKAGVQFTDIPFDGAAPAVTALMGNHVDAVAVSLGEVKSGVEAKKLKVLAVMSAERDKNFPDIPTLKEKGFDVEVVGWGGFVLPKGTSDDFKKVLADALKEAVESDDFKKFANERGMSAVYKSPEDFTTFAEQQFKFFSDFIPTLDLK</sequence>
<dbReference type="PANTHER" id="PTHR42928:SF5">
    <property type="entry name" value="BLR1237 PROTEIN"/>
    <property type="match status" value="1"/>
</dbReference>
<reference evidence="4" key="1">
    <citation type="submission" date="2016-10" db="EMBL/GenBank/DDBJ databases">
        <authorList>
            <person name="Varghese N."/>
            <person name="Submissions S."/>
        </authorList>
    </citation>
    <scope>NUCLEOTIDE SEQUENCE [LARGE SCALE GENOMIC DNA]</scope>
    <source>
        <strain evidence="4">OK042</strain>
    </source>
</reference>
<dbReference type="EMBL" id="FORT01000003">
    <property type="protein sequence ID" value="SFJ39198.1"/>
    <property type="molecule type" value="Genomic_DNA"/>
</dbReference>
<dbReference type="RefSeq" id="WP_092267191.1">
    <property type="nucleotide sequence ID" value="NZ_BJOE01000004.1"/>
</dbReference>
<dbReference type="AlphaFoldDB" id="A0A1I3QYP9"/>
<comment type="similarity">
    <text evidence="1">Belongs to the UPF0065 (bug) family.</text>
</comment>
<dbReference type="CDD" id="cd07012">
    <property type="entry name" value="PBP2_Bug_TTT"/>
    <property type="match status" value="1"/>
</dbReference>
<name>A0A1I3QYP9_9BACL</name>
<evidence type="ECO:0000256" key="2">
    <source>
        <dbReference type="SAM" id="SignalP"/>
    </source>
</evidence>
<dbReference type="PROSITE" id="PS51257">
    <property type="entry name" value="PROKAR_LIPOPROTEIN"/>
    <property type="match status" value="1"/>
</dbReference>
<feature type="chain" id="PRO_5039333860" evidence="2">
    <location>
        <begin position="27"/>
        <end position="329"/>
    </location>
</feature>
<dbReference type="Pfam" id="PF03401">
    <property type="entry name" value="TctC"/>
    <property type="match status" value="1"/>
</dbReference>
<dbReference type="Gene3D" id="3.40.190.150">
    <property type="entry name" value="Bordetella uptake gene, domain 1"/>
    <property type="match status" value="1"/>
</dbReference>
<accession>A0A1I3QYP9</accession>
<proteinExistence type="inferred from homology"/>
<keyword evidence="2" id="KW-0732">Signal</keyword>
<keyword evidence="3" id="KW-0675">Receptor</keyword>
<dbReference type="STRING" id="1884381.SAMN05518846_103222"/>
<evidence type="ECO:0000313" key="4">
    <source>
        <dbReference type="Proteomes" id="UP000198915"/>
    </source>
</evidence>
<dbReference type="PANTHER" id="PTHR42928">
    <property type="entry name" value="TRICARBOXYLATE-BINDING PROTEIN"/>
    <property type="match status" value="1"/>
</dbReference>
<keyword evidence="4" id="KW-1185">Reference proteome</keyword>
<organism evidence="3 4">
    <name type="scientific">Brevibacillus centrosporus</name>
    <dbReference type="NCBI Taxonomy" id="54910"/>
    <lineage>
        <taxon>Bacteria</taxon>
        <taxon>Bacillati</taxon>
        <taxon>Bacillota</taxon>
        <taxon>Bacilli</taxon>
        <taxon>Bacillales</taxon>
        <taxon>Paenibacillaceae</taxon>
        <taxon>Brevibacillus</taxon>
    </lineage>
</organism>
<evidence type="ECO:0000313" key="3">
    <source>
        <dbReference type="EMBL" id="SFJ39198.1"/>
    </source>
</evidence>
<evidence type="ECO:0000256" key="1">
    <source>
        <dbReference type="ARBA" id="ARBA00006987"/>
    </source>
</evidence>
<dbReference type="InterPro" id="IPR042100">
    <property type="entry name" value="Bug_dom1"/>
</dbReference>
<protein>
    <submittedName>
        <fullName evidence="3">Tripartite-type tricarboxylate transporter, receptor component TctC</fullName>
    </submittedName>
</protein>